<dbReference type="OrthoDB" id="9796690at2"/>
<reference evidence="10 11" key="1">
    <citation type="submission" date="2019-07" db="EMBL/GenBank/DDBJ databases">
        <title>Deinococcus detaillus sp. nov., isolated from humus soil in Antarctica.</title>
        <authorList>
            <person name="Zhang K."/>
        </authorList>
    </citation>
    <scope>NUCLEOTIDE SEQUENCE [LARGE SCALE GENOMIC DNA]</scope>
    <source>
        <strain evidence="10 11">H1</strain>
    </source>
</reference>
<evidence type="ECO:0000313" key="11">
    <source>
        <dbReference type="Proteomes" id="UP000316092"/>
    </source>
</evidence>
<feature type="binding site" evidence="8">
    <location>
        <position position="99"/>
    </location>
    <ligand>
        <name>Mg(2+)</name>
        <dbReference type="ChEBI" id="CHEBI:18420"/>
    </ligand>
</feature>
<evidence type="ECO:0000256" key="1">
    <source>
        <dbReference type="ARBA" id="ARBA00001946"/>
    </source>
</evidence>
<evidence type="ECO:0000256" key="2">
    <source>
        <dbReference type="ARBA" id="ARBA00022649"/>
    </source>
</evidence>
<gene>
    <name evidence="8" type="primary">vapC</name>
    <name evidence="10" type="ORF">FNU79_01050</name>
</gene>
<comment type="caution">
    <text evidence="10">The sequence shown here is derived from an EMBL/GenBank/DDBJ whole genome shotgun (WGS) entry which is preliminary data.</text>
</comment>
<dbReference type="InterPro" id="IPR002716">
    <property type="entry name" value="PIN_dom"/>
</dbReference>
<dbReference type="EC" id="3.1.-.-" evidence="8"/>
<evidence type="ECO:0000256" key="7">
    <source>
        <dbReference type="ARBA" id="ARBA00038093"/>
    </source>
</evidence>
<dbReference type="Pfam" id="PF01850">
    <property type="entry name" value="PIN"/>
    <property type="match status" value="1"/>
</dbReference>
<comment type="function">
    <text evidence="8">Toxic component of a toxin-antitoxin (TA) system. An RNase.</text>
</comment>
<organism evidence="10 11">
    <name type="scientific">Deinococcus detaillensis</name>
    <dbReference type="NCBI Taxonomy" id="2592048"/>
    <lineage>
        <taxon>Bacteria</taxon>
        <taxon>Thermotogati</taxon>
        <taxon>Deinococcota</taxon>
        <taxon>Deinococci</taxon>
        <taxon>Deinococcales</taxon>
        <taxon>Deinococcaceae</taxon>
        <taxon>Deinococcus</taxon>
    </lineage>
</organism>
<evidence type="ECO:0000256" key="5">
    <source>
        <dbReference type="ARBA" id="ARBA00022801"/>
    </source>
</evidence>
<comment type="similarity">
    <text evidence="7 8">Belongs to the PINc/VapC protein family.</text>
</comment>
<keyword evidence="4 8" id="KW-0479">Metal-binding</keyword>
<dbReference type="GO" id="GO:0016787">
    <property type="term" value="F:hydrolase activity"/>
    <property type="evidence" value="ECO:0007669"/>
    <property type="project" value="UniProtKB-KW"/>
</dbReference>
<sequence length="134" mass="14854">MFLLDTNICIFIMNSRPLRVRERMEAATRAGHRLAVSSITLHELQFGVYNSAKPQENGERLRAFAAGLSVLPFEENAAKQAAIHRTALKKIGQLIGPYDLLIAGHALALEAVLVTNNVGEFGRIEELKVEDWAE</sequence>
<comment type="cofactor">
    <cofactor evidence="1 8">
        <name>Mg(2+)</name>
        <dbReference type="ChEBI" id="CHEBI:18420"/>
    </cofactor>
</comment>
<dbReference type="AlphaFoldDB" id="A0A553V6Q1"/>
<dbReference type="GO" id="GO:0004540">
    <property type="term" value="F:RNA nuclease activity"/>
    <property type="evidence" value="ECO:0007669"/>
    <property type="project" value="InterPro"/>
</dbReference>
<dbReference type="Proteomes" id="UP000316092">
    <property type="component" value="Unassembled WGS sequence"/>
</dbReference>
<evidence type="ECO:0000256" key="6">
    <source>
        <dbReference type="ARBA" id="ARBA00022842"/>
    </source>
</evidence>
<dbReference type="HAMAP" id="MF_00265">
    <property type="entry name" value="VapC_Nob1"/>
    <property type="match status" value="1"/>
</dbReference>
<dbReference type="GO" id="GO:0090729">
    <property type="term" value="F:toxin activity"/>
    <property type="evidence" value="ECO:0007669"/>
    <property type="project" value="UniProtKB-KW"/>
</dbReference>
<feature type="domain" description="PIN" evidence="9">
    <location>
        <begin position="3"/>
        <end position="123"/>
    </location>
</feature>
<keyword evidence="5 8" id="KW-0378">Hydrolase</keyword>
<dbReference type="GO" id="GO:0000287">
    <property type="term" value="F:magnesium ion binding"/>
    <property type="evidence" value="ECO:0007669"/>
    <property type="project" value="UniProtKB-UniRule"/>
</dbReference>
<accession>A0A553V6Q1</accession>
<dbReference type="SUPFAM" id="SSF88723">
    <property type="entry name" value="PIN domain-like"/>
    <property type="match status" value="1"/>
</dbReference>
<dbReference type="PANTHER" id="PTHR33653:SF1">
    <property type="entry name" value="RIBONUCLEASE VAPC2"/>
    <property type="match status" value="1"/>
</dbReference>
<evidence type="ECO:0000256" key="3">
    <source>
        <dbReference type="ARBA" id="ARBA00022722"/>
    </source>
</evidence>
<dbReference type="EMBL" id="VKDB01000001">
    <property type="protein sequence ID" value="TSA88153.1"/>
    <property type="molecule type" value="Genomic_DNA"/>
</dbReference>
<dbReference type="InterPro" id="IPR050556">
    <property type="entry name" value="Type_II_TA_system_RNase"/>
</dbReference>
<evidence type="ECO:0000259" key="9">
    <source>
        <dbReference type="Pfam" id="PF01850"/>
    </source>
</evidence>
<dbReference type="InterPro" id="IPR022907">
    <property type="entry name" value="VapC_family"/>
</dbReference>
<name>A0A553V6Q1_9DEIO</name>
<evidence type="ECO:0000256" key="4">
    <source>
        <dbReference type="ARBA" id="ARBA00022723"/>
    </source>
</evidence>
<keyword evidence="3 8" id="KW-0540">Nuclease</keyword>
<dbReference type="Gene3D" id="3.40.50.1010">
    <property type="entry name" value="5'-nuclease"/>
    <property type="match status" value="1"/>
</dbReference>
<dbReference type="CDD" id="cd18745">
    <property type="entry name" value="PIN_VapC4-5_FitB-like"/>
    <property type="match status" value="1"/>
</dbReference>
<evidence type="ECO:0000313" key="10">
    <source>
        <dbReference type="EMBL" id="TSA88153.1"/>
    </source>
</evidence>
<feature type="binding site" evidence="8">
    <location>
        <position position="5"/>
    </location>
    <ligand>
        <name>Mg(2+)</name>
        <dbReference type="ChEBI" id="CHEBI:18420"/>
    </ligand>
</feature>
<keyword evidence="8" id="KW-0800">Toxin</keyword>
<dbReference type="InterPro" id="IPR029060">
    <property type="entry name" value="PIN-like_dom_sf"/>
</dbReference>
<protein>
    <recommendedName>
        <fullName evidence="8">Ribonuclease VapC</fullName>
        <shortName evidence="8">RNase VapC</shortName>
        <ecNumber evidence="8">3.1.-.-</ecNumber>
    </recommendedName>
    <alternativeName>
        <fullName evidence="8">Toxin VapC</fullName>
    </alternativeName>
</protein>
<dbReference type="PANTHER" id="PTHR33653">
    <property type="entry name" value="RIBONUCLEASE VAPC2"/>
    <property type="match status" value="1"/>
</dbReference>
<keyword evidence="6 8" id="KW-0460">Magnesium</keyword>
<evidence type="ECO:0000256" key="8">
    <source>
        <dbReference type="HAMAP-Rule" id="MF_00265"/>
    </source>
</evidence>
<keyword evidence="2 8" id="KW-1277">Toxin-antitoxin system</keyword>
<proteinExistence type="inferred from homology"/>
<keyword evidence="11" id="KW-1185">Reference proteome</keyword>